<dbReference type="Pfam" id="PF06784">
    <property type="entry name" value="UPF0240"/>
    <property type="match status" value="1"/>
</dbReference>
<dbReference type="Proteomes" id="UP000694924">
    <property type="component" value="Unplaced"/>
</dbReference>
<dbReference type="PANTHER" id="PTHR13338">
    <property type="entry name" value="UPF0240 PROTEIN"/>
    <property type="match status" value="1"/>
</dbReference>
<organism evidence="1 2">
    <name type="scientific">Polistes dominula</name>
    <name type="common">European paper wasp</name>
    <name type="synonym">Vespa dominula</name>
    <dbReference type="NCBI Taxonomy" id="743375"/>
    <lineage>
        <taxon>Eukaryota</taxon>
        <taxon>Metazoa</taxon>
        <taxon>Ecdysozoa</taxon>
        <taxon>Arthropoda</taxon>
        <taxon>Hexapoda</taxon>
        <taxon>Insecta</taxon>
        <taxon>Pterygota</taxon>
        <taxon>Neoptera</taxon>
        <taxon>Endopterygota</taxon>
        <taxon>Hymenoptera</taxon>
        <taxon>Apocrita</taxon>
        <taxon>Aculeata</taxon>
        <taxon>Vespoidea</taxon>
        <taxon>Vespidae</taxon>
        <taxon>Polistinae</taxon>
        <taxon>Polistini</taxon>
        <taxon>Polistes</taxon>
    </lineage>
</organism>
<evidence type="ECO:0000313" key="1">
    <source>
        <dbReference type="Proteomes" id="UP000694924"/>
    </source>
</evidence>
<protein>
    <submittedName>
        <fullName evidence="2">Protein NDUFAF4 homolog</fullName>
    </submittedName>
</protein>
<keyword evidence="1" id="KW-1185">Reference proteome</keyword>
<sequence>MGGLIAKLKRPLRKFNIENRANAVLSRSKPIPAPKPAASIKQLQLAQELNPEFLKDHYQKNLKLDERLKNVYVTSIGPGTNTLNQPNPDRPLPVSRITEHFEFGFYIPDSVPVGKITLKEIFQLFVLHKEDTVKNSSDILAKKYKLDKETVDKLLEYYKLYQIILPKRDDDHESNLKRVAKELEIYPEELEEGTKKEQNELNKIRDKFLK</sequence>
<reference evidence="2" key="1">
    <citation type="submission" date="2025-08" db="UniProtKB">
        <authorList>
            <consortium name="RefSeq"/>
        </authorList>
    </citation>
    <scope>IDENTIFICATION</scope>
    <source>
        <tissue evidence="2">Whole body</tissue>
    </source>
</reference>
<name>A0ABM1I6Q9_POLDO</name>
<gene>
    <name evidence="2" type="primary">LOC107066105</name>
</gene>
<evidence type="ECO:0000313" key="2">
    <source>
        <dbReference type="RefSeq" id="XP_015175896.1"/>
    </source>
</evidence>
<dbReference type="RefSeq" id="XP_015175896.1">
    <property type="nucleotide sequence ID" value="XM_015320410.1"/>
</dbReference>
<proteinExistence type="predicted"/>
<dbReference type="InterPro" id="IPR009622">
    <property type="entry name" value="NDUFAF4"/>
</dbReference>
<accession>A0ABM1I6Q9</accession>
<dbReference type="PANTHER" id="PTHR13338:SF4">
    <property type="entry name" value="NADH DEHYDROGENASE [UBIQUINONE] 1 ALPHA SUBCOMPLEX ASSEMBLY FACTOR 4"/>
    <property type="match status" value="1"/>
</dbReference>
<dbReference type="GeneID" id="107066105"/>